<dbReference type="PROSITE" id="PS50893">
    <property type="entry name" value="ABC_TRANSPORTER_2"/>
    <property type="match status" value="2"/>
</dbReference>
<dbReference type="VEuPathDB" id="FungiDB:F503_07852"/>
<comment type="function">
    <text evidence="8">ABC-type transporter; part of the gene cluster that mediates the biosynthesis of the phomopsins, a group of hexapeptide mycotoxins which infects lupins and causes lupinosis disease in livestock.</text>
</comment>
<dbReference type="eggNOG" id="KOG0054">
    <property type="taxonomic scope" value="Eukaryota"/>
</dbReference>
<dbReference type="Pfam" id="PF00005">
    <property type="entry name" value="ABC_tran"/>
    <property type="match status" value="2"/>
</dbReference>
<evidence type="ECO:0000256" key="5">
    <source>
        <dbReference type="ARBA" id="ARBA00022840"/>
    </source>
</evidence>
<evidence type="ECO:0000313" key="14">
    <source>
        <dbReference type="Proteomes" id="UP000016923"/>
    </source>
</evidence>
<feature type="domain" description="ABC transporter" evidence="11">
    <location>
        <begin position="1315"/>
        <end position="1575"/>
    </location>
</feature>
<dbReference type="GO" id="GO:0016887">
    <property type="term" value="F:ATP hydrolysis activity"/>
    <property type="evidence" value="ECO:0007669"/>
    <property type="project" value="InterPro"/>
</dbReference>
<feature type="transmembrane region" description="Helical" evidence="10">
    <location>
        <begin position="1217"/>
        <end position="1243"/>
    </location>
</feature>
<reference evidence="13 14" key="1">
    <citation type="journal article" date="2013" name="BMC Genomics">
        <title>The genome and transcriptome of the pine saprophyte Ophiostoma piceae, and a comparison with the bark beetle-associated pine pathogen Grosmannia clavigera.</title>
        <authorList>
            <person name="Haridas S."/>
            <person name="Wang Y."/>
            <person name="Lim L."/>
            <person name="Massoumi Alamouti S."/>
            <person name="Jackman S."/>
            <person name="Docking R."/>
            <person name="Robertson G."/>
            <person name="Birol I."/>
            <person name="Bohlmann J."/>
            <person name="Breuil C."/>
        </authorList>
    </citation>
    <scope>NUCLEOTIDE SEQUENCE [LARGE SCALE GENOMIC DNA]</scope>
    <source>
        <strain evidence="13 14">UAMH 11346</strain>
    </source>
</reference>
<evidence type="ECO:0000256" key="8">
    <source>
        <dbReference type="ARBA" id="ARBA00059074"/>
    </source>
</evidence>
<name>S3C5U7_OPHP1</name>
<dbReference type="InterPro" id="IPR017871">
    <property type="entry name" value="ABC_transporter-like_CS"/>
</dbReference>
<keyword evidence="4" id="KW-0547">Nucleotide-binding</keyword>
<dbReference type="PROSITE" id="PS00211">
    <property type="entry name" value="ABC_TRANSPORTER_1"/>
    <property type="match status" value="2"/>
</dbReference>
<keyword evidence="6 10" id="KW-1133">Transmembrane helix</keyword>
<dbReference type="CDD" id="cd18579">
    <property type="entry name" value="ABC_6TM_ABCC_D1"/>
    <property type="match status" value="1"/>
</dbReference>
<evidence type="ECO:0000256" key="10">
    <source>
        <dbReference type="SAM" id="Phobius"/>
    </source>
</evidence>
<feature type="transmembrane region" description="Helical" evidence="10">
    <location>
        <begin position="563"/>
        <end position="590"/>
    </location>
</feature>
<evidence type="ECO:0000259" key="11">
    <source>
        <dbReference type="PROSITE" id="PS50893"/>
    </source>
</evidence>
<dbReference type="InterPro" id="IPR036640">
    <property type="entry name" value="ABC1_TM_sf"/>
</dbReference>
<dbReference type="GO" id="GO:0016020">
    <property type="term" value="C:membrane"/>
    <property type="evidence" value="ECO:0007669"/>
    <property type="project" value="UniProtKB-SubCell"/>
</dbReference>
<dbReference type="CDD" id="cd18580">
    <property type="entry name" value="ABC_6TM_ABCC_D2"/>
    <property type="match status" value="1"/>
</dbReference>
<feature type="region of interest" description="Disordered" evidence="9">
    <location>
        <begin position="603"/>
        <end position="623"/>
    </location>
</feature>
<dbReference type="InterPro" id="IPR027417">
    <property type="entry name" value="P-loop_NTPase"/>
</dbReference>
<dbReference type="InterPro" id="IPR044726">
    <property type="entry name" value="ABCC_6TM_D2"/>
</dbReference>
<feature type="transmembrane region" description="Helical" evidence="10">
    <location>
        <begin position="418"/>
        <end position="436"/>
    </location>
</feature>
<dbReference type="OrthoDB" id="6500128at2759"/>
<protein>
    <submittedName>
        <fullName evidence="13">Abc transporter</fullName>
    </submittedName>
</protein>
<dbReference type="SMART" id="SM00382">
    <property type="entry name" value="AAA"/>
    <property type="match status" value="2"/>
</dbReference>
<feature type="domain" description="ABC transmembrane type-1" evidence="12">
    <location>
        <begin position="967"/>
        <end position="1277"/>
    </location>
</feature>
<dbReference type="SUPFAM" id="SSF52540">
    <property type="entry name" value="P-loop containing nucleoside triphosphate hydrolases"/>
    <property type="match status" value="2"/>
</dbReference>
<feature type="transmembrane region" description="Helical" evidence="10">
    <location>
        <begin position="1012"/>
        <end position="1035"/>
    </location>
</feature>
<dbReference type="EMBL" id="KE148151">
    <property type="protein sequence ID" value="EPE07201.1"/>
    <property type="molecule type" value="Genomic_DNA"/>
</dbReference>
<evidence type="ECO:0000259" key="12">
    <source>
        <dbReference type="PROSITE" id="PS50929"/>
    </source>
</evidence>
<dbReference type="InterPro" id="IPR003439">
    <property type="entry name" value="ABC_transporter-like_ATP-bd"/>
</dbReference>
<dbReference type="SUPFAM" id="SSF90123">
    <property type="entry name" value="ABC transporter transmembrane region"/>
    <property type="match status" value="3"/>
</dbReference>
<accession>S3C5U7</accession>
<feature type="transmembrane region" description="Helical" evidence="10">
    <location>
        <begin position="958"/>
        <end position="977"/>
    </location>
</feature>
<feature type="transmembrane region" description="Helical" evidence="10">
    <location>
        <begin position="62"/>
        <end position="84"/>
    </location>
</feature>
<keyword evidence="14" id="KW-1185">Reference proteome</keyword>
<feature type="domain" description="ABC transmembrane type-1" evidence="12">
    <location>
        <begin position="296"/>
        <end position="585"/>
    </location>
</feature>
<feature type="transmembrane region" description="Helical" evidence="10">
    <location>
        <begin position="1106"/>
        <end position="1126"/>
    </location>
</feature>
<evidence type="ECO:0000256" key="7">
    <source>
        <dbReference type="ARBA" id="ARBA00023136"/>
    </source>
</evidence>
<feature type="transmembrane region" description="Helical" evidence="10">
    <location>
        <begin position="96"/>
        <end position="116"/>
    </location>
</feature>
<dbReference type="InterPro" id="IPR050173">
    <property type="entry name" value="ABC_transporter_C-like"/>
</dbReference>
<dbReference type="InterPro" id="IPR044746">
    <property type="entry name" value="ABCC_6TM_D1"/>
</dbReference>
<proteinExistence type="predicted"/>
<dbReference type="Pfam" id="PF24357">
    <property type="entry name" value="TMD0_ABC"/>
    <property type="match status" value="1"/>
</dbReference>
<organism evidence="13 14">
    <name type="scientific">Ophiostoma piceae (strain UAMH 11346)</name>
    <name type="common">Sap stain fungus</name>
    <dbReference type="NCBI Taxonomy" id="1262450"/>
    <lineage>
        <taxon>Eukaryota</taxon>
        <taxon>Fungi</taxon>
        <taxon>Dikarya</taxon>
        <taxon>Ascomycota</taxon>
        <taxon>Pezizomycotina</taxon>
        <taxon>Sordariomycetes</taxon>
        <taxon>Sordariomycetidae</taxon>
        <taxon>Ophiostomatales</taxon>
        <taxon>Ophiostomataceae</taxon>
        <taxon>Ophiostoma</taxon>
    </lineage>
</organism>
<dbReference type="OMA" id="LCTHAIK"/>
<dbReference type="Pfam" id="PF00664">
    <property type="entry name" value="ABC_membrane"/>
    <property type="match status" value="1"/>
</dbReference>
<keyword evidence="3 10" id="KW-0812">Transmembrane</keyword>
<feature type="transmembrane region" description="Helical" evidence="10">
    <location>
        <begin position="31"/>
        <end position="50"/>
    </location>
</feature>
<dbReference type="InterPro" id="IPR056227">
    <property type="entry name" value="TMD0_ABC"/>
</dbReference>
<dbReference type="GO" id="GO:0005524">
    <property type="term" value="F:ATP binding"/>
    <property type="evidence" value="ECO:0007669"/>
    <property type="project" value="UniProtKB-KW"/>
</dbReference>
<dbReference type="PROSITE" id="PS50929">
    <property type="entry name" value="ABC_TM1F"/>
    <property type="match status" value="2"/>
</dbReference>
<feature type="transmembrane region" description="Helical" evidence="10">
    <location>
        <begin position="208"/>
        <end position="225"/>
    </location>
</feature>
<dbReference type="FunFam" id="1.20.1560.10:FF:000066">
    <property type="entry name" value="ABC multidrug transporter (Eurofung)"/>
    <property type="match status" value="1"/>
</dbReference>
<dbReference type="HOGENOM" id="CLU_000604_27_5_1"/>
<feature type="transmembrane region" description="Helical" evidence="10">
    <location>
        <begin position="279"/>
        <end position="307"/>
    </location>
</feature>
<dbReference type="Gene3D" id="1.20.1560.10">
    <property type="entry name" value="ABC transporter type 1, transmembrane domain"/>
    <property type="match status" value="2"/>
</dbReference>
<sequence length="1580" mass="170758">MNFGCGDDDSFGPAVRGCRGDFDFTVRFEQLVLAIIPPAVFVALVVPRVVSLSRKSLLVKGTALLASKVVAIISLAALQIGLLVLSTQPGRFKTLLTASSSLALVASACMLLVSWLEHARSPRPSILLAGYLFLSILFDVAMLRTFWLARSPSSPGSTASTEETFCRLFSAALATKTVILGLESVHKTRYIRSSAAWWQSVAHSPEETSGLFGIGAYAWLSSLFLKGYRNVMILDDLFALDPAMSSKKLESKLAAATASTSASSRTYDFGRKKNGLLKALVRALAVDLLLPVAPRLALAGFLFGQPFLINATLAYLDDPTAPKNHSYGLIGATFLIYIGISVSTAVHYYFQERAMFMVRGALAAAVYRKTTELPLTEAPTDTSDENKDKNKSTASASLTLMSTDVERIRTGFLNIHEYWANLVQIGVACWLLKRTLGSAGAFVAPLVVILLSVSVMSSVAVLTGKRQRAWMAVIQQRVAMTSNAIAHMKQLKMLGLAMPIETLIQKLRVQELNVGSQFRMVLCIALAVAYTPQMFSPVFAFVFSLGGSASLEKAQTAEIFTALSFIVLIAMPFVTVLQGVPNVLAALACLGRVQDFLEKEPRDDFREEAEASLTSSGKDEKDETAAATIDAAHIGWGADKFHMSDVQLEIPAGKLTIVVGPIASGKSTLCKALLGEVPFYQAKAGGSVLRVKNGLLPSGGQRIGYCDQEPFLFNATVRENVIGIVAPDEIAEHAQPTPPFDEARYREAIEAAMLLSDLAQLPQGDRTKVGSNGITLSGGQRQRVSIARALYGGVAAEGLYIFDDVLSGLDADTEEQVFERVFGPLGLLRNRGGATTVLCTHSVRHLPAADHVVALDVQGRIVEQGTFEDLMANHKYIHSLGVTAKKTSSSASSHSSHEAEIAESSSDTIEPVAARPKGTSIFQAKDDPENPATEEEQKQKANRALGDSTVYRHYFSRIGVLPFVGFVFFGFGFAFFYNWGTVWIKFWVADAGSGDPSTQHHATAFYLGMYGLFQALGLICLFAAAAVVFHTMILLSGAKLHHEALQTVVRAPLRFFTTTDNGVITNLFSQDITLIDGDLPHAFANFGVGCFLVVCMATVIATSSPYLVIVYPFILAVFWVLQKFYLRTSRQLRLLDLEAKSPLYTHFIDTMKGLATFRAYGWATSTANTANTATRGAGTSEKSSGVIVKDSVAVAVNDQLLDRSQRPAYLLAMIQRWLAFSLNILVALMATIVVTLATVVRFGGGSHTAFTGASLVLLMSFGEEIGYIMSSYTQLETSIGAVSRLKTFSETVKGEGHDDGEAVRDLPPHWPTGHVKLENVSASYFGEDETHGSHKKGGKVLDNVSLDIRAGDKVAICGRTGSGKSSTILLLLRLLNPLRGSSIVIDGIPLASVDRIALRERIIAVPQDAVFLPDGTTFRQNLDPFGGFAKTFAPEHSTMCQAVLEKVDLWTFVQERGGLDAGMVADTLSQGQRQLFSLGRAIFRRRSSALAASDSGILLVDELSSSVDITTDRAMQSLIQSEFASYTIIMVSHRLDMVLATCNRVVVLEQGRVVETGEPSELVNTAGTRFHELWLLGGGH</sequence>
<feature type="transmembrane region" description="Helical" evidence="10">
    <location>
        <begin position="520"/>
        <end position="543"/>
    </location>
</feature>
<evidence type="ECO:0000256" key="6">
    <source>
        <dbReference type="ARBA" id="ARBA00022989"/>
    </source>
</evidence>
<feature type="transmembrane region" description="Helical" evidence="10">
    <location>
        <begin position="327"/>
        <end position="350"/>
    </location>
</feature>
<dbReference type="Gene3D" id="3.40.50.300">
    <property type="entry name" value="P-loop containing nucleotide triphosphate hydrolases"/>
    <property type="match status" value="2"/>
</dbReference>
<dbReference type="InterPro" id="IPR011527">
    <property type="entry name" value="ABC1_TM_dom"/>
</dbReference>
<feature type="region of interest" description="Disordered" evidence="9">
    <location>
        <begin position="888"/>
        <end position="941"/>
    </location>
</feature>
<dbReference type="FunFam" id="1.20.1560.10:FF:000055">
    <property type="entry name" value="ABC multidrug transporter (Eurofung)"/>
    <property type="match status" value="1"/>
</dbReference>
<evidence type="ECO:0000256" key="2">
    <source>
        <dbReference type="ARBA" id="ARBA00022448"/>
    </source>
</evidence>
<evidence type="ECO:0000256" key="9">
    <source>
        <dbReference type="SAM" id="MobiDB-lite"/>
    </source>
</evidence>
<feature type="transmembrane region" description="Helical" evidence="10">
    <location>
        <begin position="1082"/>
        <end position="1100"/>
    </location>
</feature>
<dbReference type="GO" id="GO:0140359">
    <property type="term" value="F:ABC-type transporter activity"/>
    <property type="evidence" value="ECO:0007669"/>
    <property type="project" value="InterPro"/>
</dbReference>
<dbReference type="STRING" id="1262450.S3C5U7"/>
<comment type="subcellular location">
    <subcellularLocation>
        <location evidence="1">Membrane</location>
        <topology evidence="1">Multi-pass membrane protein</topology>
    </subcellularLocation>
</comment>
<dbReference type="PANTHER" id="PTHR24223:SF345">
    <property type="entry name" value="ABC MULTIDRUG TRANSPORTER (EUROFUNG)"/>
    <property type="match status" value="1"/>
</dbReference>
<evidence type="ECO:0000256" key="4">
    <source>
        <dbReference type="ARBA" id="ARBA00022741"/>
    </source>
</evidence>
<feature type="transmembrane region" description="Helical" evidence="10">
    <location>
        <begin position="128"/>
        <end position="147"/>
    </location>
</feature>
<evidence type="ECO:0000256" key="1">
    <source>
        <dbReference type="ARBA" id="ARBA00004141"/>
    </source>
</evidence>
<keyword evidence="7 10" id="KW-0472">Membrane</keyword>
<feature type="transmembrane region" description="Helical" evidence="10">
    <location>
        <begin position="442"/>
        <end position="462"/>
    </location>
</feature>
<feature type="domain" description="ABC transporter" evidence="11">
    <location>
        <begin position="626"/>
        <end position="883"/>
    </location>
</feature>
<dbReference type="PANTHER" id="PTHR24223">
    <property type="entry name" value="ATP-BINDING CASSETTE SUB-FAMILY C"/>
    <property type="match status" value="1"/>
</dbReference>
<dbReference type="Proteomes" id="UP000016923">
    <property type="component" value="Unassembled WGS sequence"/>
</dbReference>
<gene>
    <name evidence="13" type="ORF">F503_07852</name>
</gene>
<dbReference type="InterPro" id="IPR003593">
    <property type="entry name" value="AAA+_ATPase"/>
</dbReference>
<keyword evidence="2" id="KW-0813">Transport</keyword>
<keyword evidence="5" id="KW-0067">ATP-binding</keyword>
<evidence type="ECO:0000313" key="13">
    <source>
        <dbReference type="EMBL" id="EPE07201.1"/>
    </source>
</evidence>
<evidence type="ECO:0000256" key="3">
    <source>
        <dbReference type="ARBA" id="ARBA00022692"/>
    </source>
</evidence>